<dbReference type="EMBL" id="SLWX01000020">
    <property type="protein sequence ID" value="TCO71881.1"/>
    <property type="molecule type" value="Genomic_DNA"/>
</dbReference>
<dbReference type="Gene3D" id="3.40.1190.20">
    <property type="match status" value="1"/>
</dbReference>
<dbReference type="InterPro" id="IPR011611">
    <property type="entry name" value="PfkB_dom"/>
</dbReference>
<organism evidence="5 6">
    <name type="scientific">Chromatocurvus halotolerans</name>
    <dbReference type="NCBI Taxonomy" id="1132028"/>
    <lineage>
        <taxon>Bacteria</taxon>
        <taxon>Pseudomonadati</taxon>
        <taxon>Pseudomonadota</taxon>
        <taxon>Gammaproteobacteria</taxon>
        <taxon>Cellvibrionales</taxon>
        <taxon>Halieaceae</taxon>
        <taxon>Chromatocurvus</taxon>
    </lineage>
</organism>
<evidence type="ECO:0000256" key="1">
    <source>
        <dbReference type="ARBA" id="ARBA00010688"/>
    </source>
</evidence>
<sequence>MKKYKVYGIGNALLDTEIQIRDEELGRLGVDKGLMTLIDDARRQELLNGLQGHLIKANHASGGSAGNSMIATALFGGPTFLSCNVADDADGDLYLSDLEAAGVDHPLRGDRCSGATGKCLVLITPDAERSMSTCLGVSEALSIEQLDPQALENAEYLYMEGYLVTSPTGRAAAIRARELADAAGVRTAISFSDPGIVEHFRDGLAEMVGDGVDLVFCNEAEACRWTGADSLDVASERLRSTARQFVITRGGEGSVCFDGTALAEIPVHRVKAVDSNGAGDMFAGAFLYAITRGEDFATAGRFASLAAGNIVAQYGPRLRAHDYAALRREFFGD</sequence>
<dbReference type="GO" id="GO:0016301">
    <property type="term" value="F:kinase activity"/>
    <property type="evidence" value="ECO:0007669"/>
    <property type="project" value="UniProtKB-KW"/>
</dbReference>
<reference evidence="5 6" key="1">
    <citation type="submission" date="2019-03" db="EMBL/GenBank/DDBJ databases">
        <title>Genomic Encyclopedia of Type Strains, Phase IV (KMG-IV): sequencing the most valuable type-strain genomes for metagenomic binning, comparative biology and taxonomic classification.</title>
        <authorList>
            <person name="Goeker M."/>
        </authorList>
    </citation>
    <scope>NUCLEOTIDE SEQUENCE [LARGE SCALE GENOMIC DNA]</scope>
    <source>
        <strain evidence="5 6">DSM 23344</strain>
    </source>
</reference>
<evidence type="ECO:0000313" key="5">
    <source>
        <dbReference type="EMBL" id="TCO71881.1"/>
    </source>
</evidence>
<dbReference type="OrthoDB" id="9813569at2"/>
<accession>A0A4R2KE46</accession>
<dbReference type="Pfam" id="PF00294">
    <property type="entry name" value="PfkB"/>
    <property type="match status" value="1"/>
</dbReference>
<dbReference type="AlphaFoldDB" id="A0A4R2KE46"/>
<keyword evidence="2" id="KW-0808">Transferase</keyword>
<evidence type="ECO:0000256" key="2">
    <source>
        <dbReference type="ARBA" id="ARBA00022679"/>
    </source>
</evidence>
<comment type="similarity">
    <text evidence="1">Belongs to the carbohydrate kinase PfkB family.</text>
</comment>
<name>A0A4R2KE46_9GAMM</name>
<gene>
    <name evidence="5" type="ORF">EV688_12035</name>
</gene>
<dbReference type="PROSITE" id="PS00584">
    <property type="entry name" value="PFKB_KINASES_2"/>
    <property type="match status" value="1"/>
</dbReference>
<keyword evidence="3 5" id="KW-0418">Kinase</keyword>
<dbReference type="PANTHER" id="PTHR43320">
    <property type="entry name" value="SUGAR KINASE"/>
    <property type="match status" value="1"/>
</dbReference>
<dbReference type="SUPFAM" id="SSF53613">
    <property type="entry name" value="Ribokinase-like"/>
    <property type="match status" value="1"/>
</dbReference>
<dbReference type="CDD" id="cd01168">
    <property type="entry name" value="adenosine_kinase"/>
    <property type="match status" value="1"/>
</dbReference>
<dbReference type="InterPro" id="IPR052700">
    <property type="entry name" value="Carb_kinase_PfkB-like"/>
</dbReference>
<dbReference type="RefSeq" id="WP_117319434.1">
    <property type="nucleotide sequence ID" value="NZ_QQSW01000026.1"/>
</dbReference>
<evidence type="ECO:0000313" key="6">
    <source>
        <dbReference type="Proteomes" id="UP000294980"/>
    </source>
</evidence>
<dbReference type="PANTHER" id="PTHR43320:SF3">
    <property type="entry name" value="CARBOHYDRATE KINASE PFKB DOMAIN-CONTAINING PROTEIN"/>
    <property type="match status" value="1"/>
</dbReference>
<dbReference type="InterPro" id="IPR002173">
    <property type="entry name" value="Carboh/pur_kinase_PfkB_CS"/>
</dbReference>
<comment type="caution">
    <text evidence="5">The sequence shown here is derived from an EMBL/GenBank/DDBJ whole genome shotgun (WGS) entry which is preliminary data.</text>
</comment>
<protein>
    <submittedName>
        <fullName evidence="5">Sugar/nucleoside kinase (Ribokinase family)</fullName>
    </submittedName>
</protein>
<dbReference type="Gene3D" id="3.30.1110.10">
    <property type="match status" value="1"/>
</dbReference>
<evidence type="ECO:0000259" key="4">
    <source>
        <dbReference type="Pfam" id="PF00294"/>
    </source>
</evidence>
<evidence type="ECO:0000256" key="3">
    <source>
        <dbReference type="ARBA" id="ARBA00022777"/>
    </source>
</evidence>
<dbReference type="InterPro" id="IPR029056">
    <property type="entry name" value="Ribokinase-like"/>
</dbReference>
<proteinExistence type="inferred from homology"/>
<dbReference type="Proteomes" id="UP000294980">
    <property type="component" value="Unassembled WGS sequence"/>
</dbReference>
<keyword evidence="6" id="KW-1185">Reference proteome</keyword>
<feature type="domain" description="Carbohydrate kinase PfkB" evidence="4">
    <location>
        <begin position="56"/>
        <end position="317"/>
    </location>
</feature>